<accession>A0A917Z6V7</accession>
<dbReference type="Gene3D" id="3.40.50.200">
    <property type="entry name" value="Peptidase S8/S53 domain"/>
    <property type="match status" value="1"/>
</dbReference>
<keyword evidence="3" id="KW-1185">Reference proteome</keyword>
<comment type="caution">
    <text evidence="2">The sequence shown here is derived from an EMBL/GenBank/DDBJ whole genome shotgun (WGS) entry which is preliminary data.</text>
</comment>
<dbReference type="InterPro" id="IPR036852">
    <property type="entry name" value="Peptidase_S8/S53_dom_sf"/>
</dbReference>
<dbReference type="GO" id="GO:0006508">
    <property type="term" value="P:proteolysis"/>
    <property type="evidence" value="ECO:0007669"/>
    <property type="project" value="InterPro"/>
</dbReference>
<dbReference type="Proteomes" id="UP000599578">
    <property type="component" value="Unassembled WGS sequence"/>
</dbReference>
<dbReference type="SUPFAM" id="SSF52743">
    <property type="entry name" value="Subtilisin-like"/>
    <property type="match status" value="1"/>
</dbReference>
<feature type="signal peptide" evidence="1">
    <location>
        <begin position="1"/>
        <end position="19"/>
    </location>
</feature>
<evidence type="ECO:0000313" key="3">
    <source>
        <dbReference type="Proteomes" id="UP000599578"/>
    </source>
</evidence>
<gene>
    <name evidence="2" type="ORF">GCM10011348_04940</name>
</gene>
<dbReference type="RefSeq" id="WP_188857905.1">
    <property type="nucleotide sequence ID" value="NZ_BMLT01000001.1"/>
</dbReference>
<dbReference type="EMBL" id="BMLT01000001">
    <property type="protein sequence ID" value="GGO76820.1"/>
    <property type="molecule type" value="Genomic_DNA"/>
</dbReference>
<dbReference type="AlphaFoldDB" id="A0A917Z6V7"/>
<evidence type="ECO:0000313" key="2">
    <source>
        <dbReference type="EMBL" id="GGO76820.1"/>
    </source>
</evidence>
<name>A0A917Z6V7_9GAMM</name>
<protein>
    <recommendedName>
        <fullName evidence="4">Peptidase S8/S53 domain-containing protein</fullName>
    </recommendedName>
</protein>
<feature type="chain" id="PRO_5037916319" description="Peptidase S8/S53 domain-containing protein" evidence="1">
    <location>
        <begin position="20"/>
        <end position="298"/>
    </location>
</feature>
<sequence>MPALLLLLVILLAAQPAVASLPRRVAIVDRFFPPAEFFASERDREVQLWMYGLLDVDSDRRREPYFHGDLVRLIASHPDIAFMLYPIPAGIHPLDAILLNLREIRARLAHQSVDAVLLAWESSTLISAFDEPFRPDARERYKSRLRQWAEEGGDWRRTLAIIDELETLSRQGVLVVTIAGNGGRGMVNTFSFAQGVVTVGALEPELGDFVSDNALVDRHEQAAYFARRIDDPDGIPQGYDINGDGCADIPLSVVSGKEYPKRSWPPLKGSSFAAPMALKRILLGDAAAGHCLAQAEQP</sequence>
<proteinExistence type="predicted"/>
<reference evidence="2 3" key="1">
    <citation type="journal article" date="2014" name="Int. J. Syst. Evol. Microbiol.">
        <title>Complete genome sequence of Corynebacterium casei LMG S-19264T (=DSM 44701T), isolated from a smear-ripened cheese.</title>
        <authorList>
            <consortium name="US DOE Joint Genome Institute (JGI-PGF)"/>
            <person name="Walter F."/>
            <person name="Albersmeier A."/>
            <person name="Kalinowski J."/>
            <person name="Ruckert C."/>
        </authorList>
    </citation>
    <scope>NUCLEOTIDE SEQUENCE [LARGE SCALE GENOMIC DNA]</scope>
    <source>
        <strain evidence="2 3">CGMCC 1.7286</strain>
    </source>
</reference>
<evidence type="ECO:0000256" key="1">
    <source>
        <dbReference type="SAM" id="SignalP"/>
    </source>
</evidence>
<dbReference type="GO" id="GO:0004252">
    <property type="term" value="F:serine-type endopeptidase activity"/>
    <property type="evidence" value="ECO:0007669"/>
    <property type="project" value="InterPro"/>
</dbReference>
<evidence type="ECO:0008006" key="4">
    <source>
        <dbReference type="Google" id="ProtNLM"/>
    </source>
</evidence>
<organism evidence="2 3">
    <name type="scientific">Marinobacterium nitratireducens</name>
    <dbReference type="NCBI Taxonomy" id="518897"/>
    <lineage>
        <taxon>Bacteria</taxon>
        <taxon>Pseudomonadati</taxon>
        <taxon>Pseudomonadota</taxon>
        <taxon>Gammaproteobacteria</taxon>
        <taxon>Oceanospirillales</taxon>
        <taxon>Oceanospirillaceae</taxon>
        <taxon>Marinobacterium</taxon>
    </lineage>
</organism>
<keyword evidence="1" id="KW-0732">Signal</keyword>